<organism evidence="4 5">
    <name type="scientific">Ceraceosorus guamensis</name>
    <dbReference type="NCBI Taxonomy" id="1522189"/>
    <lineage>
        <taxon>Eukaryota</taxon>
        <taxon>Fungi</taxon>
        <taxon>Dikarya</taxon>
        <taxon>Basidiomycota</taxon>
        <taxon>Ustilaginomycotina</taxon>
        <taxon>Exobasidiomycetes</taxon>
        <taxon>Ceraceosorales</taxon>
        <taxon>Ceraceosoraceae</taxon>
        <taxon>Ceraceosorus</taxon>
    </lineage>
</organism>
<keyword evidence="5" id="KW-1185">Reference proteome</keyword>
<dbReference type="InParanoid" id="A0A316VWJ9"/>
<feature type="transmembrane region" description="Helical" evidence="2">
    <location>
        <begin position="316"/>
        <end position="340"/>
    </location>
</feature>
<dbReference type="EMBL" id="KZ819387">
    <property type="protein sequence ID" value="PWN41822.1"/>
    <property type="molecule type" value="Genomic_DNA"/>
</dbReference>
<keyword evidence="3" id="KW-0732">Signal</keyword>
<reference evidence="4 5" key="1">
    <citation type="journal article" date="2018" name="Mol. Biol. Evol.">
        <title>Broad Genomic Sampling Reveals a Smut Pathogenic Ancestry of the Fungal Clade Ustilaginomycotina.</title>
        <authorList>
            <person name="Kijpornyongpan T."/>
            <person name="Mondo S.J."/>
            <person name="Barry K."/>
            <person name="Sandor L."/>
            <person name="Lee J."/>
            <person name="Lipzen A."/>
            <person name="Pangilinan J."/>
            <person name="LaButti K."/>
            <person name="Hainaut M."/>
            <person name="Henrissat B."/>
            <person name="Grigoriev I.V."/>
            <person name="Spatafora J.W."/>
            <person name="Aime M.C."/>
        </authorList>
    </citation>
    <scope>NUCLEOTIDE SEQUENCE [LARGE SCALE GENOMIC DNA]</scope>
    <source>
        <strain evidence="4 5">MCA 4658</strain>
    </source>
</reference>
<dbReference type="STRING" id="1522189.A0A316VWJ9"/>
<feature type="chain" id="PRO_5016266773" evidence="3">
    <location>
        <begin position="24"/>
        <end position="573"/>
    </location>
</feature>
<gene>
    <name evidence="4" type="ORF">IE81DRAFT_155391</name>
</gene>
<feature type="region of interest" description="Disordered" evidence="1">
    <location>
        <begin position="398"/>
        <end position="573"/>
    </location>
</feature>
<feature type="signal peptide" evidence="3">
    <location>
        <begin position="1"/>
        <end position="23"/>
    </location>
</feature>
<dbReference type="AlphaFoldDB" id="A0A316VWJ9"/>
<keyword evidence="2" id="KW-0472">Membrane</keyword>
<feature type="compositionally biased region" description="Low complexity" evidence="1">
    <location>
        <begin position="561"/>
        <end position="573"/>
    </location>
</feature>
<dbReference type="GeneID" id="37032353"/>
<protein>
    <submittedName>
        <fullName evidence="4">Uncharacterized protein</fullName>
    </submittedName>
</protein>
<dbReference type="RefSeq" id="XP_025368982.1">
    <property type="nucleotide sequence ID" value="XM_025510483.1"/>
</dbReference>
<evidence type="ECO:0000313" key="5">
    <source>
        <dbReference type="Proteomes" id="UP000245783"/>
    </source>
</evidence>
<proteinExistence type="predicted"/>
<name>A0A316VWJ9_9BASI</name>
<keyword evidence="2" id="KW-0812">Transmembrane</keyword>
<evidence type="ECO:0000313" key="4">
    <source>
        <dbReference type="EMBL" id="PWN41822.1"/>
    </source>
</evidence>
<evidence type="ECO:0000256" key="3">
    <source>
        <dbReference type="SAM" id="SignalP"/>
    </source>
</evidence>
<evidence type="ECO:0000256" key="2">
    <source>
        <dbReference type="SAM" id="Phobius"/>
    </source>
</evidence>
<accession>A0A316VWJ9</accession>
<dbReference type="Proteomes" id="UP000245783">
    <property type="component" value="Unassembled WGS sequence"/>
</dbReference>
<sequence length="573" mass="59264">MRSTTWIPALGAALMLLASTSRAALTMTTSFSRQCKPLNVTWTPESDGYPYTVSIVATGFGAQTFSVDSNYQPGASELTFQYVVPPPTGLFNSYIVALTDSKGQGTTCTYDPQVVQLTSRLLTRSLVFSSSAQVMSIDTRNTTSDCPAYTSSNSFTWAGDNTSGGSPALRYQCGNVRFYPVDQRGTSPFSITMFPLGGLPVTINVPASQTMNTSFFIAPNVTVPFESGTRFVTMLSDAQGAGSGGGSPVYNVLPSSDTSCLQRRQPNQLSGRAVPSGAIPASFQNLAGALTADEANAGSGTDGNGGGGGGTNVGGLVGGVIGAVIAVAIVVAALVAFFLYRRRQKAKREEARKEQPQFVDLDGDEDGQLSPAALAARRGRHDAGVSQSYAVSPFTYQSTAQHSPGLGGDHDLYRDEPLSAPGRPQSIASNSLRGHSGAGLRYPPSSPGPLSSSGYTDAGRTGGISSTVGGSEYGGDFASATSHGPGSVAAGNSYRLSARNLAEPGTGDVPPLPRKGALPEDTNAPSSSRFVQHQDAGPAPVPDSDEEDAMEELPPSYGGWANRPAPANQAPPS</sequence>
<evidence type="ECO:0000256" key="1">
    <source>
        <dbReference type="SAM" id="MobiDB-lite"/>
    </source>
</evidence>
<dbReference type="OrthoDB" id="3350153at2759"/>
<feature type="compositionally biased region" description="Basic and acidic residues" evidence="1">
    <location>
        <begin position="408"/>
        <end position="417"/>
    </location>
</feature>
<keyword evidence="2" id="KW-1133">Transmembrane helix</keyword>